<dbReference type="InterPro" id="IPR036163">
    <property type="entry name" value="HMA_dom_sf"/>
</dbReference>
<name>A0A1M5FLG1_9BACI</name>
<evidence type="ECO:0000313" key="2">
    <source>
        <dbReference type="Proteomes" id="UP000183988"/>
    </source>
</evidence>
<accession>A0A1M5FLG1</accession>
<reference evidence="1 2" key="1">
    <citation type="submission" date="2016-11" db="EMBL/GenBank/DDBJ databases">
        <authorList>
            <person name="Jaros S."/>
            <person name="Januszkiewicz K."/>
            <person name="Wedrychowicz H."/>
        </authorList>
    </citation>
    <scope>NUCLEOTIDE SEQUENCE [LARGE SCALE GENOMIC DNA]</scope>
    <source>
        <strain evidence="1 2">IBRC-M 10683</strain>
    </source>
</reference>
<organism evidence="1 2">
    <name type="scientific">Ornithinibacillus halophilus</name>
    <dbReference type="NCBI Taxonomy" id="930117"/>
    <lineage>
        <taxon>Bacteria</taxon>
        <taxon>Bacillati</taxon>
        <taxon>Bacillota</taxon>
        <taxon>Bacilli</taxon>
        <taxon>Bacillales</taxon>
        <taxon>Bacillaceae</taxon>
        <taxon>Ornithinibacillus</taxon>
    </lineage>
</organism>
<sequence length="88" mass="10304">MAHCILTRKMTLFIKQGGKKMKETTIFVKEAVEELSIQKIEKTLMDQDGIERVLIDTDDGEIKIHYNEKHINHEQLIVVLEERGFHLN</sequence>
<dbReference type="CDD" id="cd00371">
    <property type="entry name" value="HMA"/>
    <property type="match status" value="1"/>
</dbReference>
<dbReference type="EMBL" id="FQVW01000009">
    <property type="protein sequence ID" value="SHF92325.1"/>
    <property type="molecule type" value="Genomic_DNA"/>
</dbReference>
<dbReference type="SUPFAM" id="SSF55008">
    <property type="entry name" value="HMA, heavy metal-associated domain"/>
    <property type="match status" value="1"/>
</dbReference>
<proteinExistence type="predicted"/>
<dbReference type="Gene3D" id="3.30.70.100">
    <property type="match status" value="1"/>
</dbReference>
<protein>
    <recommendedName>
        <fullName evidence="3">HMA domain-containing protein</fullName>
    </recommendedName>
</protein>
<gene>
    <name evidence="1" type="ORF">SAMN05216225_100928</name>
</gene>
<evidence type="ECO:0008006" key="3">
    <source>
        <dbReference type="Google" id="ProtNLM"/>
    </source>
</evidence>
<evidence type="ECO:0000313" key="1">
    <source>
        <dbReference type="EMBL" id="SHF92325.1"/>
    </source>
</evidence>
<dbReference type="GO" id="GO:0046872">
    <property type="term" value="F:metal ion binding"/>
    <property type="evidence" value="ECO:0007669"/>
    <property type="project" value="InterPro"/>
</dbReference>
<dbReference type="AlphaFoldDB" id="A0A1M5FLG1"/>
<keyword evidence="2" id="KW-1185">Reference proteome</keyword>
<dbReference type="Proteomes" id="UP000183988">
    <property type="component" value="Unassembled WGS sequence"/>
</dbReference>
<dbReference type="InterPro" id="IPR006121">
    <property type="entry name" value="HMA_dom"/>
</dbReference>
<dbReference type="STRING" id="930117.SAMN05216225_100928"/>